<dbReference type="InterPro" id="IPR017101">
    <property type="entry name" value="P-loop_ATP/GTP-bd_All4644_prd"/>
</dbReference>
<protein>
    <submittedName>
        <fullName evidence="1">Predicted kinase</fullName>
    </submittedName>
</protein>
<accession>A0A1I6WBS6</accession>
<dbReference type="STRING" id="1176198.SAMN05444716_11622"/>
<sequence length="175" mass="18645">MSPYDLTPPGAVVTMIGPPASGKTTLARGLAEWMRPGAWVNLDALREYAVGDAADMAATPTAVALQDLILGSRLAAGIGTVVDSTNLDPCRRADLLAQARRWRRPTLAILHPTPLAVCLVRNAARERVVPEHVIRQMHAQLPTVEQLLAEGFDRALTATQARAILTGEEAAGARV</sequence>
<dbReference type="InterPro" id="IPR027417">
    <property type="entry name" value="P-loop_NTPase"/>
</dbReference>
<organism evidence="1 2">
    <name type="scientific">Streptomyces harbinensis</name>
    <dbReference type="NCBI Taxonomy" id="1176198"/>
    <lineage>
        <taxon>Bacteria</taxon>
        <taxon>Bacillati</taxon>
        <taxon>Actinomycetota</taxon>
        <taxon>Actinomycetes</taxon>
        <taxon>Kitasatosporales</taxon>
        <taxon>Streptomycetaceae</taxon>
        <taxon>Streptomyces</taxon>
    </lineage>
</organism>
<evidence type="ECO:0000313" key="1">
    <source>
        <dbReference type="EMBL" id="SFT23014.1"/>
    </source>
</evidence>
<proteinExistence type="predicted"/>
<reference evidence="2" key="1">
    <citation type="submission" date="2016-10" db="EMBL/GenBank/DDBJ databases">
        <authorList>
            <person name="Varghese N."/>
            <person name="Submissions S."/>
        </authorList>
    </citation>
    <scope>NUCLEOTIDE SEQUENCE [LARGE SCALE GENOMIC DNA]</scope>
    <source>
        <strain evidence="2">CGMCC 4.7047</strain>
    </source>
</reference>
<dbReference type="EMBL" id="FPAB01000016">
    <property type="protein sequence ID" value="SFT23014.1"/>
    <property type="molecule type" value="Genomic_DNA"/>
</dbReference>
<dbReference type="Pfam" id="PF13671">
    <property type="entry name" value="AAA_33"/>
    <property type="match status" value="1"/>
</dbReference>
<keyword evidence="1" id="KW-0418">Kinase</keyword>
<dbReference type="Proteomes" id="UP000198873">
    <property type="component" value="Unassembled WGS sequence"/>
</dbReference>
<name>A0A1I6WBS6_9ACTN</name>
<evidence type="ECO:0000313" key="2">
    <source>
        <dbReference type="Proteomes" id="UP000198873"/>
    </source>
</evidence>
<dbReference type="GO" id="GO:0016301">
    <property type="term" value="F:kinase activity"/>
    <property type="evidence" value="ECO:0007669"/>
    <property type="project" value="UniProtKB-KW"/>
</dbReference>
<dbReference type="AlphaFoldDB" id="A0A1I6WBS6"/>
<gene>
    <name evidence="1" type="ORF">SAMN05444716_11622</name>
</gene>
<dbReference type="Gene3D" id="3.40.50.300">
    <property type="entry name" value="P-loop containing nucleotide triphosphate hydrolases"/>
    <property type="match status" value="1"/>
</dbReference>
<keyword evidence="2" id="KW-1185">Reference proteome</keyword>
<dbReference type="PIRSF" id="PIRSF037081">
    <property type="entry name" value="P-loop_All4644_prd"/>
    <property type="match status" value="1"/>
</dbReference>
<dbReference type="RefSeq" id="WP_093844506.1">
    <property type="nucleotide sequence ID" value="NZ_FPAB01000016.1"/>
</dbReference>
<dbReference type="SUPFAM" id="SSF52540">
    <property type="entry name" value="P-loop containing nucleoside triphosphate hydrolases"/>
    <property type="match status" value="1"/>
</dbReference>
<keyword evidence="1" id="KW-0808">Transferase</keyword>